<reference evidence="1 2" key="1">
    <citation type="journal article" date="2020" name="Cell">
        <title>Large-Scale Comparative Analyses of Tick Genomes Elucidate Their Genetic Diversity and Vector Capacities.</title>
        <authorList>
            <consortium name="Tick Genome and Microbiome Consortium (TIGMIC)"/>
            <person name="Jia N."/>
            <person name="Wang J."/>
            <person name="Shi W."/>
            <person name="Du L."/>
            <person name="Sun Y."/>
            <person name="Zhan W."/>
            <person name="Jiang J.F."/>
            <person name="Wang Q."/>
            <person name="Zhang B."/>
            <person name="Ji P."/>
            <person name="Bell-Sakyi L."/>
            <person name="Cui X.M."/>
            <person name="Yuan T.T."/>
            <person name="Jiang B.G."/>
            <person name="Yang W.F."/>
            <person name="Lam T.T."/>
            <person name="Chang Q.C."/>
            <person name="Ding S.J."/>
            <person name="Wang X.J."/>
            <person name="Zhu J.G."/>
            <person name="Ruan X.D."/>
            <person name="Zhao L."/>
            <person name="Wei J.T."/>
            <person name="Ye R.Z."/>
            <person name="Que T.C."/>
            <person name="Du C.H."/>
            <person name="Zhou Y.H."/>
            <person name="Cheng J.X."/>
            <person name="Dai P.F."/>
            <person name="Guo W.B."/>
            <person name="Han X.H."/>
            <person name="Huang E.J."/>
            <person name="Li L.F."/>
            <person name="Wei W."/>
            <person name="Gao Y.C."/>
            <person name="Liu J.Z."/>
            <person name="Shao H.Z."/>
            <person name="Wang X."/>
            <person name="Wang C.C."/>
            <person name="Yang T.C."/>
            <person name="Huo Q.B."/>
            <person name="Li W."/>
            <person name="Chen H.Y."/>
            <person name="Chen S.E."/>
            <person name="Zhou L.G."/>
            <person name="Ni X.B."/>
            <person name="Tian J.H."/>
            <person name="Sheng Y."/>
            <person name="Liu T."/>
            <person name="Pan Y.S."/>
            <person name="Xia L.Y."/>
            <person name="Li J."/>
            <person name="Zhao F."/>
            <person name="Cao W.C."/>
        </authorList>
    </citation>
    <scope>NUCLEOTIDE SEQUENCE [LARGE SCALE GENOMIC DNA]</scope>
    <source>
        <strain evidence="1">Iper-2018</strain>
    </source>
</reference>
<gene>
    <name evidence="1" type="ORF">HPB47_002479</name>
</gene>
<sequence>MHHAVVIRDRTPVRRRLECVKVVFLSVLLALTCSTTLYMSRLKVSSPSNDNANIPREQNKRKVSSTLLYSPPPPTARSVSESKFLTYANAVPADQFSKFDESVTLTTHGTHDFLQHTPVLCKRWRGPVSLAVYAPGPDYAVVLDKISFLRRCSEPCVRANVTWHIVSDSDDPPVKPGKTTAYVLAPGNRSCSSDVMTATFVNFRRVHKKVYPVNVLRNLARKHAKTRYLMASDIELYPSQGIIPRFLRLVQRRKDRSSVKEVYALQPFEVRADQDAPLIKRELVRMLGNGTAVFFHQKFCAACHMVPEWKQWLSYLPDDDALDIFTTETDARNNSLWEPIYIGTNAEPLYPEEMSWEGKRDKFTQRYEMCLMGYKFHVLDNAFLVHAPGIKEEGEIKMLSLHHEVQGSAQARSNLKAWARPSPRHL</sequence>
<comment type="caution">
    <text evidence="1">The sequence shown here is derived from an EMBL/GenBank/DDBJ whole genome shotgun (WGS) entry which is preliminary data.</text>
</comment>
<dbReference type="EMBL" id="JABSTQ010010338">
    <property type="protein sequence ID" value="KAG0421651.1"/>
    <property type="molecule type" value="Genomic_DNA"/>
</dbReference>
<evidence type="ECO:0000313" key="2">
    <source>
        <dbReference type="Proteomes" id="UP000805193"/>
    </source>
</evidence>
<accession>A0AC60PL43</accession>
<proteinExistence type="predicted"/>
<evidence type="ECO:0000313" key="1">
    <source>
        <dbReference type="EMBL" id="KAG0421651.1"/>
    </source>
</evidence>
<name>A0AC60PL43_IXOPE</name>
<dbReference type="Proteomes" id="UP000805193">
    <property type="component" value="Unassembled WGS sequence"/>
</dbReference>
<keyword evidence="2" id="KW-1185">Reference proteome</keyword>
<protein>
    <submittedName>
        <fullName evidence="1">Uncharacterized protein</fullName>
    </submittedName>
</protein>
<organism evidence="1 2">
    <name type="scientific">Ixodes persulcatus</name>
    <name type="common">Taiga tick</name>
    <dbReference type="NCBI Taxonomy" id="34615"/>
    <lineage>
        <taxon>Eukaryota</taxon>
        <taxon>Metazoa</taxon>
        <taxon>Ecdysozoa</taxon>
        <taxon>Arthropoda</taxon>
        <taxon>Chelicerata</taxon>
        <taxon>Arachnida</taxon>
        <taxon>Acari</taxon>
        <taxon>Parasitiformes</taxon>
        <taxon>Ixodida</taxon>
        <taxon>Ixodoidea</taxon>
        <taxon>Ixodidae</taxon>
        <taxon>Ixodinae</taxon>
        <taxon>Ixodes</taxon>
    </lineage>
</organism>